<evidence type="ECO:0000313" key="4">
    <source>
        <dbReference type="Proteomes" id="UP000594342"/>
    </source>
</evidence>
<proteinExistence type="predicted"/>
<organism evidence="3 4">
    <name type="scientific">Yasminevirus sp. GU-2018</name>
    <dbReference type="NCBI Taxonomy" id="2420051"/>
    <lineage>
        <taxon>Viruses</taxon>
        <taxon>Varidnaviria</taxon>
        <taxon>Bamfordvirae</taxon>
        <taxon>Nucleocytoviricota</taxon>
        <taxon>Megaviricetes</taxon>
        <taxon>Imitervirales</taxon>
        <taxon>Mimiviridae</taxon>
        <taxon>Klosneuvirinae</taxon>
        <taxon>Yasminevirus</taxon>
        <taxon>Yasminevirus saudimassiliense</taxon>
    </lineage>
</organism>
<sequence length="401" mass="44371">MNTGQNKYALTIGCSYQQNVAANQLRLNGTINDAQNMTNFLSGRGYTVTFMRDDRNVSDPLFPSKANILTQIRTILSGKKSGDDIVMFYAGHGVQTANKAIDNIPDDLELDGQDEAIVPADFNSSTFTNLIVDDELNYYLRLYSVANTNVLFITDCCHSGTVCDLKYSYKYAGDPRKNSDFISNNELTYEELKDTAEDISLPIKANVITFSGCQDDETSKEASLQFVQDKTAKMQGVLTGAFIDTVTKNSTVTSDVFKILKGVMTYTGSFNQNPKVSSNRPLHIDSSYRAVLGSSDTAPTTTQPPVPTRLQPTTTVQPPKVTPPVKPVSTTKPSYAPSYAPTYTPSYTQTYKPTYGSTFNQIYKPNSSPYNQPYVSSSYKPTYSTYYPQSITSYNMSKYLV</sequence>
<dbReference type="InterPro" id="IPR011600">
    <property type="entry name" value="Pept_C14_caspase"/>
</dbReference>
<gene>
    <name evidence="3" type="ORF">YASMINEVIRUS_299</name>
</gene>
<dbReference type="EMBL" id="UPSH01000001">
    <property type="protein sequence ID" value="VBB17836.1"/>
    <property type="molecule type" value="Genomic_DNA"/>
</dbReference>
<dbReference type="SUPFAM" id="SSF52129">
    <property type="entry name" value="Caspase-like"/>
    <property type="match status" value="1"/>
</dbReference>
<evidence type="ECO:0000313" key="3">
    <source>
        <dbReference type="EMBL" id="VBB17836.1"/>
    </source>
</evidence>
<dbReference type="Gene3D" id="3.40.50.12660">
    <property type="match status" value="1"/>
</dbReference>
<protein>
    <submittedName>
        <fullName evidence="3">Caspase domain protein</fullName>
    </submittedName>
</protein>
<dbReference type="Pfam" id="PF00656">
    <property type="entry name" value="Peptidase_C14"/>
    <property type="match status" value="1"/>
</dbReference>
<evidence type="ECO:0000259" key="2">
    <source>
        <dbReference type="Pfam" id="PF00656"/>
    </source>
</evidence>
<dbReference type="InterPro" id="IPR050452">
    <property type="entry name" value="Metacaspase"/>
</dbReference>
<dbReference type="PANTHER" id="PTHR48104">
    <property type="entry name" value="METACASPASE-4"/>
    <property type="match status" value="1"/>
</dbReference>
<comment type="caution">
    <text evidence="3">The sequence shown here is derived from an EMBL/GenBank/DDBJ whole genome shotgun (WGS) entry which is preliminary data.</text>
</comment>
<name>A0A5K0U9P7_9VIRU</name>
<dbReference type="PANTHER" id="PTHR48104:SF30">
    <property type="entry name" value="METACASPASE-1"/>
    <property type="match status" value="1"/>
</dbReference>
<reference evidence="3 4" key="1">
    <citation type="submission" date="2018-10" db="EMBL/GenBank/DDBJ databases">
        <authorList>
            <consortium name="IHU Genomes"/>
        </authorList>
    </citation>
    <scope>NUCLEOTIDE SEQUENCE [LARGE SCALE GENOMIC DNA]</scope>
    <source>
        <strain evidence="3 4">A1</strain>
    </source>
</reference>
<feature type="domain" description="Peptidase C14 caspase" evidence="2">
    <location>
        <begin position="7"/>
        <end position="279"/>
    </location>
</feature>
<dbReference type="InterPro" id="IPR029030">
    <property type="entry name" value="Caspase-like_dom_sf"/>
</dbReference>
<dbReference type="GO" id="GO:0004197">
    <property type="term" value="F:cysteine-type endopeptidase activity"/>
    <property type="evidence" value="ECO:0007669"/>
    <property type="project" value="InterPro"/>
</dbReference>
<evidence type="ECO:0000256" key="1">
    <source>
        <dbReference type="SAM" id="MobiDB-lite"/>
    </source>
</evidence>
<feature type="region of interest" description="Disordered" evidence="1">
    <location>
        <begin position="293"/>
        <end position="333"/>
    </location>
</feature>
<dbReference type="GO" id="GO:0006508">
    <property type="term" value="P:proteolysis"/>
    <property type="evidence" value="ECO:0007669"/>
    <property type="project" value="InterPro"/>
</dbReference>
<accession>A0A5K0U9P7</accession>
<dbReference type="Proteomes" id="UP000594342">
    <property type="component" value="Unassembled WGS sequence"/>
</dbReference>
<feature type="compositionally biased region" description="Low complexity" evidence="1">
    <location>
        <begin position="308"/>
        <end position="319"/>
    </location>
</feature>
<keyword evidence="4" id="KW-1185">Reference proteome</keyword>